<comment type="catalytic activity">
    <reaction evidence="14 15">
        <text>DNA(n) + a 2'-deoxyribonucleoside 5'-triphosphate = DNA(n+1) + diphosphate</text>
        <dbReference type="Rhea" id="RHEA:22508"/>
        <dbReference type="Rhea" id="RHEA-COMP:17339"/>
        <dbReference type="Rhea" id="RHEA-COMP:17340"/>
        <dbReference type="ChEBI" id="CHEBI:33019"/>
        <dbReference type="ChEBI" id="CHEBI:61560"/>
        <dbReference type="ChEBI" id="CHEBI:173112"/>
        <dbReference type="EC" id="2.7.7.49"/>
    </reaction>
</comment>
<dbReference type="InterPro" id="IPR021891">
    <property type="entry name" value="Telomerase_RBD"/>
</dbReference>
<dbReference type="Gene3D" id="1.10.132.70">
    <property type="match status" value="1"/>
</dbReference>
<keyword evidence="13 15" id="KW-0539">Nucleus</keyword>
<evidence type="ECO:0000256" key="12">
    <source>
        <dbReference type="ARBA" id="ARBA00023128"/>
    </source>
</evidence>
<dbReference type="GO" id="GO:0005739">
    <property type="term" value="C:mitochondrion"/>
    <property type="evidence" value="ECO:0007669"/>
    <property type="project" value="UniProtKB-SubCell"/>
</dbReference>
<dbReference type="CDD" id="cd01648">
    <property type="entry name" value="TERT"/>
    <property type="match status" value="1"/>
</dbReference>
<dbReference type="Pfam" id="PF00078">
    <property type="entry name" value="RVT_1"/>
    <property type="match status" value="1"/>
</dbReference>
<dbReference type="GO" id="GO:0000781">
    <property type="term" value="C:chromosome, telomeric region"/>
    <property type="evidence" value="ECO:0007669"/>
    <property type="project" value="UniProtKB-SubCell"/>
</dbReference>
<dbReference type="STRING" id="155417.A0A4Q4SSS3"/>
<keyword evidence="19" id="KW-1185">Reference proteome</keyword>
<evidence type="ECO:0000256" key="8">
    <source>
        <dbReference type="ARBA" id="ARBA00022723"/>
    </source>
</evidence>
<dbReference type="Pfam" id="PF21399">
    <property type="entry name" value="TERT_C"/>
    <property type="match status" value="1"/>
</dbReference>
<comment type="similarity">
    <text evidence="2 15">Belongs to the reverse transcriptase family. Telomerase subfamily.</text>
</comment>
<dbReference type="Pfam" id="PF12009">
    <property type="entry name" value="Telomerase_RBD"/>
    <property type="match status" value="1"/>
</dbReference>
<evidence type="ECO:0000256" key="5">
    <source>
        <dbReference type="ARBA" id="ARBA00022454"/>
    </source>
</evidence>
<dbReference type="Proteomes" id="UP000293360">
    <property type="component" value="Unassembled WGS sequence"/>
</dbReference>
<dbReference type="Gene3D" id="1.10.357.90">
    <property type="match status" value="1"/>
</dbReference>
<evidence type="ECO:0000256" key="3">
    <source>
        <dbReference type="ARBA" id="ARBA00012493"/>
    </source>
</evidence>
<dbReference type="PRINTS" id="PR01365">
    <property type="entry name" value="TELOMERASERT"/>
</dbReference>
<dbReference type="EC" id="2.7.7.49" evidence="3 15"/>
<comment type="subcellular location">
    <subcellularLocation>
        <location evidence="1">Mitochondrion</location>
    </subcellularLocation>
    <subcellularLocation>
        <location evidence="15">Nucleus</location>
    </subcellularLocation>
    <subcellularLocation>
        <location evidence="15">Chromosome</location>
        <location evidence="15">Telomere</location>
    </subcellularLocation>
</comment>
<dbReference type="GO" id="GO:0007004">
    <property type="term" value="P:telomere maintenance via telomerase"/>
    <property type="evidence" value="ECO:0007669"/>
    <property type="project" value="TreeGrafter"/>
</dbReference>
<feature type="region of interest" description="Disordered" evidence="16">
    <location>
        <begin position="1"/>
        <end position="33"/>
    </location>
</feature>
<evidence type="ECO:0000259" key="17">
    <source>
        <dbReference type="PROSITE" id="PS50878"/>
    </source>
</evidence>
<feature type="region of interest" description="Disordered" evidence="16">
    <location>
        <begin position="413"/>
        <end position="450"/>
    </location>
</feature>
<keyword evidence="12" id="KW-0496">Mitochondrion</keyword>
<dbReference type="InterPro" id="IPR043502">
    <property type="entry name" value="DNA/RNA_pol_sf"/>
</dbReference>
<dbReference type="GO" id="GO:0000333">
    <property type="term" value="C:telomerase catalytic core complex"/>
    <property type="evidence" value="ECO:0007669"/>
    <property type="project" value="TreeGrafter"/>
</dbReference>
<keyword evidence="8 15" id="KW-0479">Metal-binding</keyword>
<sequence length="1078" mass="122493">MARPRKRKRTDSASRLSSDGLQGKKLKTHSSEPKLSAVTGIQHAMLEQFYPQVRNLRDYVLSKLPPSSRLRRKKVALVGKVGESPNSTLSEVEQSVGALLDSTLIGISEKPSCGSTDDRWEQWTAFSQKGDESYVTLSDGNAGSKFSQSEIVDFAIWLLFSKTKASGTWPKHLLCDGFRRNRGSGPPRQACNDERNIPGLFALHPNPHVDTLKRVPWPQLLLLLGQSGERIMMDLLLDCAIFVPVNAGTNNYCQISGKPLSETELLNPGKTQGSTSESFVKSPSDIVFVRNRMLYARAALNARGLVHFGLRHIHVLNRSPYRQSDEDEACSTADENITINRNQLNTMRVMMYMFPRQFGLHNVFTSRVDFKETSQRLKDYTLREDEITAKFGQPHEPGFRIHLPKRLRGKAAHESAAHRVSYDQSTDIEAPRKSPSALSRDSDQPITDLATPPAKVSAFCQAALSRILPNEFFGVGSTGQQNKELVLKKVHQFVLLRRFEGMALHEVMQGMKIADIDWLAPPWLMPNKTSQTDMQKRVELFYEFLYFIFDSLLIPLIRSNFYVTESNHQKYRLFFFRHDVWRYVAEPSMSSLKLKMFEEVNMDDARRILDSRALGFTQVRLLPKGTTMRPITNLRRRTFPRGNKKESGVAINKLLAPAQAVLQLEAKLYFAKLDVQSAFDTIPQAAIVSLLDSIPQARQYRISKYLQVAPNLWSRPKSEPGSKLKLTKRWALAATRRHDASTLTSLLESGRAANRRNTVFVDSFSKRDYEASELLQLVASHIQQNLVKIGKKFYRQKEGIPQGSVLSSTLCNYFYADLEAHVLPFLDSEDCLLLRLIDDFLLITTDKRKAVRFVDTMHRGVPEYGVVVNPRKTLVNFELTLNQQPVPSLGPGQNFPYCGTKIDCETLGITRARDQEKGSARIYDSLTVEFSRTPGQSFQRKVLNAFKIQSHLMFFDTTLNSATTMLRNAYDAFVETATKTWAYTRCLPQQKQPPASLVTRIISKLAGVAYLLLVSKTRKLRYPGYSCDIRKCEVSWVLSRKQSRYGEVIGWLRGEIRKLGLLKDIRYGRVRHLDFIRP</sequence>
<dbReference type="Gene3D" id="3.30.70.2630">
    <property type="match status" value="1"/>
</dbReference>
<dbReference type="InterPro" id="IPR000477">
    <property type="entry name" value="RT_dom"/>
</dbReference>
<evidence type="ECO:0000256" key="9">
    <source>
        <dbReference type="ARBA" id="ARBA00022842"/>
    </source>
</evidence>
<feature type="domain" description="Reverse transcriptase" evidence="17">
    <location>
        <begin position="603"/>
        <end position="902"/>
    </location>
</feature>
<dbReference type="SUPFAM" id="SSF56672">
    <property type="entry name" value="DNA/RNA polymerases"/>
    <property type="match status" value="1"/>
</dbReference>
<keyword evidence="9 15" id="KW-0460">Magnesium</keyword>
<accession>A0A4Q4SSS3</accession>
<evidence type="ECO:0000256" key="13">
    <source>
        <dbReference type="ARBA" id="ARBA00023242"/>
    </source>
</evidence>
<evidence type="ECO:0000256" key="10">
    <source>
        <dbReference type="ARBA" id="ARBA00022895"/>
    </source>
</evidence>
<dbReference type="GO" id="GO:0046872">
    <property type="term" value="F:metal ion binding"/>
    <property type="evidence" value="ECO:0007669"/>
    <property type="project" value="UniProtKB-KW"/>
</dbReference>
<keyword evidence="6 15" id="KW-0808">Transferase</keyword>
<organism evidence="18 19">
    <name type="scientific">Monosporascus ibericus</name>
    <dbReference type="NCBI Taxonomy" id="155417"/>
    <lineage>
        <taxon>Eukaryota</taxon>
        <taxon>Fungi</taxon>
        <taxon>Dikarya</taxon>
        <taxon>Ascomycota</taxon>
        <taxon>Pezizomycotina</taxon>
        <taxon>Sordariomycetes</taxon>
        <taxon>Xylariomycetidae</taxon>
        <taxon>Xylariales</taxon>
        <taxon>Xylariales incertae sedis</taxon>
        <taxon>Monosporascus</taxon>
    </lineage>
</organism>
<keyword evidence="10 15" id="KW-0779">Telomere</keyword>
<comment type="function">
    <text evidence="15">Telomerase is a ribonucleoprotein enzyme essential for the replication of chromosome termini in most eukaryotes. It elongates telomeres. It is a reverse transcriptase that adds simple sequence repeats to chromosome ends by copying a template sequence within the RNA component of the enzyme.</text>
</comment>
<dbReference type="AlphaFoldDB" id="A0A4Q4SSS3"/>
<evidence type="ECO:0000256" key="2">
    <source>
        <dbReference type="ARBA" id="ARBA00008001"/>
    </source>
</evidence>
<dbReference type="GO" id="GO:0003720">
    <property type="term" value="F:telomerase activity"/>
    <property type="evidence" value="ECO:0007669"/>
    <property type="project" value="InterPro"/>
</dbReference>
<dbReference type="PANTHER" id="PTHR12066:SF0">
    <property type="entry name" value="TELOMERASE REVERSE TRANSCRIPTASE"/>
    <property type="match status" value="1"/>
</dbReference>
<evidence type="ECO:0000256" key="11">
    <source>
        <dbReference type="ARBA" id="ARBA00022918"/>
    </source>
</evidence>
<evidence type="ECO:0000256" key="7">
    <source>
        <dbReference type="ARBA" id="ARBA00022695"/>
    </source>
</evidence>
<name>A0A4Q4SSS3_9PEZI</name>
<dbReference type="InterPro" id="IPR049139">
    <property type="entry name" value="TERT_C"/>
</dbReference>
<proteinExistence type="inferred from homology"/>
<evidence type="ECO:0000256" key="15">
    <source>
        <dbReference type="RuleBase" id="RU365061"/>
    </source>
</evidence>
<evidence type="ECO:0000313" key="18">
    <source>
        <dbReference type="EMBL" id="RYO73581.1"/>
    </source>
</evidence>
<evidence type="ECO:0000256" key="6">
    <source>
        <dbReference type="ARBA" id="ARBA00022679"/>
    </source>
</evidence>
<dbReference type="PROSITE" id="PS50878">
    <property type="entry name" value="RT_POL"/>
    <property type="match status" value="1"/>
</dbReference>
<dbReference type="PANTHER" id="PTHR12066">
    <property type="entry name" value="TELOMERASE REVERSE TRANSCRIPTASE"/>
    <property type="match status" value="1"/>
</dbReference>
<comment type="caution">
    <text evidence="18">The sequence shown here is derived from an EMBL/GenBank/DDBJ whole genome shotgun (WGS) entry which is preliminary data.</text>
</comment>
<evidence type="ECO:0000313" key="19">
    <source>
        <dbReference type="Proteomes" id="UP000293360"/>
    </source>
</evidence>
<dbReference type="SMART" id="SM00975">
    <property type="entry name" value="Telomerase_RBD"/>
    <property type="match status" value="1"/>
</dbReference>
<dbReference type="EMBL" id="QJNU01001612">
    <property type="protein sequence ID" value="RYO73581.1"/>
    <property type="molecule type" value="Genomic_DNA"/>
</dbReference>
<evidence type="ECO:0000256" key="16">
    <source>
        <dbReference type="SAM" id="MobiDB-lite"/>
    </source>
</evidence>
<evidence type="ECO:0000256" key="4">
    <source>
        <dbReference type="ARBA" id="ARBA00016182"/>
    </source>
</evidence>
<evidence type="ECO:0000256" key="1">
    <source>
        <dbReference type="ARBA" id="ARBA00004173"/>
    </source>
</evidence>
<dbReference type="GO" id="GO:0042162">
    <property type="term" value="F:telomeric DNA binding"/>
    <property type="evidence" value="ECO:0007669"/>
    <property type="project" value="TreeGrafter"/>
</dbReference>
<protein>
    <recommendedName>
        <fullName evidence="4 15">Telomerase reverse transcriptase</fullName>
        <ecNumber evidence="3 15">2.7.7.49</ecNumber>
    </recommendedName>
    <alternativeName>
        <fullName evidence="15">Telomerase catalytic subunit</fullName>
    </alternativeName>
</protein>
<dbReference type="GO" id="GO:0070034">
    <property type="term" value="F:telomerase RNA binding"/>
    <property type="evidence" value="ECO:0007669"/>
    <property type="project" value="TreeGrafter"/>
</dbReference>
<gene>
    <name evidence="18" type="ORF">DL764_010545</name>
</gene>
<keyword evidence="11 15" id="KW-0695">RNA-directed DNA polymerase</keyword>
<evidence type="ECO:0000256" key="14">
    <source>
        <dbReference type="ARBA" id="ARBA00048173"/>
    </source>
</evidence>
<keyword evidence="5 15" id="KW-0158">Chromosome</keyword>
<keyword evidence="7 15" id="KW-0548">Nucleotidyltransferase</keyword>
<dbReference type="InterPro" id="IPR003545">
    <property type="entry name" value="Telomerase_RT"/>
</dbReference>
<dbReference type="OrthoDB" id="289721at2759"/>
<reference evidence="18 19" key="1">
    <citation type="submission" date="2018-06" db="EMBL/GenBank/DDBJ databases">
        <title>Complete Genomes of Monosporascus.</title>
        <authorList>
            <person name="Robinson A.J."/>
            <person name="Natvig D.O."/>
        </authorList>
    </citation>
    <scope>NUCLEOTIDE SEQUENCE [LARGE SCALE GENOMIC DNA]</scope>
    <source>
        <strain evidence="18 19">CBS 110550</strain>
    </source>
</reference>